<evidence type="ECO:0000256" key="2">
    <source>
        <dbReference type="ARBA" id="ARBA00023186"/>
    </source>
</evidence>
<evidence type="ECO:0000256" key="1">
    <source>
        <dbReference type="ARBA" id="ARBA00006607"/>
    </source>
</evidence>
<proteinExistence type="inferred from homology"/>
<organism evidence="3 4">
    <name type="scientific">Aphanomyces invadans</name>
    <dbReference type="NCBI Taxonomy" id="157072"/>
    <lineage>
        <taxon>Eukaryota</taxon>
        <taxon>Sar</taxon>
        <taxon>Stramenopiles</taxon>
        <taxon>Oomycota</taxon>
        <taxon>Saprolegniomycetes</taxon>
        <taxon>Saprolegniales</taxon>
        <taxon>Verrucalvaceae</taxon>
        <taxon>Aphanomyces</taxon>
    </lineage>
</organism>
<accession>A0A3R6YZH2</accession>
<name>A0A3R6YZH2_9STRA</name>
<reference evidence="3 4" key="1">
    <citation type="submission" date="2018-08" db="EMBL/GenBank/DDBJ databases">
        <title>Aphanomyces genome sequencing and annotation.</title>
        <authorList>
            <person name="Minardi D."/>
            <person name="Oidtmann B."/>
            <person name="Van Der Giezen M."/>
            <person name="Studholme D.J."/>
        </authorList>
    </citation>
    <scope>NUCLEOTIDE SEQUENCE [LARGE SCALE GENOMIC DNA]</scope>
    <source>
        <strain evidence="3 4">NJM0002</strain>
    </source>
</reference>
<dbReference type="Proteomes" id="UP000285060">
    <property type="component" value="Unassembled WGS sequence"/>
</dbReference>
<sequence>QIAKNAGEEGAVIVGKLLEQDSPTFGFNAQTGQYVDMVEAGIIDPTKVVRTGLVDASSVASLMMTAEALIADLPEENAPAAGGMPGMGGMGGMGGMM</sequence>
<protein>
    <recommendedName>
        <fullName evidence="5">Molecular chaperone GroEL</fullName>
    </recommendedName>
</protein>
<dbReference type="AlphaFoldDB" id="A0A3R6YZH2"/>
<evidence type="ECO:0000313" key="3">
    <source>
        <dbReference type="EMBL" id="RHY30188.1"/>
    </source>
</evidence>
<gene>
    <name evidence="3" type="ORF">DYB32_004557</name>
</gene>
<evidence type="ECO:0000313" key="4">
    <source>
        <dbReference type="Proteomes" id="UP000285060"/>
    </source>
</evidence>
<keyword evidence="4" id="KW-1185">Reference proteome</keyword>
<feature type="non-terminal residue" evidence="3">
    <location>
        <position position="1"/>
    </location>
</feature>
<dbReference type="Pfam" id="PF00118">
    <property type="entry name" value="Cpn60_TCP1"/>
    <property type="match status" value="1"/>
</dbReference>
<dbReference type="PANTHER" id="PTHR45633">
    <property type="entry name" value="60 KDA HEAT SHOCK PROTEIN, MITOCHONDRIAL"/>
    <property type="match status" value="1"/>
</dbReference>
<dbReference type="InterPro" id="IPR001844">
    <property type="entry name" value="Cpn60/GroEL"/>
</dbReference>
<dbReference type="GO" id="GO:0005524">
    <property type="term" value="F:ATP binding"/>
    <property type="evidence" value="ECO:0007669"/>
    <property type="project" value="InterPro"/>
</dbReference>
<dbReference type="SUPFAM" id="SSF48592">
    <property type="entry name" value="GroEL equatorial domain-like"/>
    <property type="match status" value="1"/>
</dbReference>
<dbReference type="Gene3D" id="1.10.560.10">
    <property type="entry name" value="GroEL-like equatorial domain"/>
    <property type="match status" value="1"/>
</dbReference>
<evidence type="ECO:0008006" key="5">
    <source>
        <dbReference type="Google" id="ProtNLM"/>
    </source>
</evidence>
<comment type="caution">
    <text evidence="3">The sequence shown here is derived from an EMBL/GenBank/DDBJ whole genome shotgun (WGS) entry which is preliminary data.</text>
</comment>
<dbReference type="InterPro" id="IPR002423">
    <property type="entry name" value="Cpn60/GroEL/TCP-1"/>
</dbReference>
<dbReference type="VEuPathDB" id="FungiDB:H310_00903"/>
<dbReference type="GO" id="GO:0140662">
    <property type="term" value="F:ATP-dependent protein folding chaperone"/>
    <property type="evidence" value="ECO:0007669"/>
    <property type="project" value="InterPro"/>
</dbReference>
<comment type="similarity">
    <text evidence="1">Belongs to the chaperonin (HSP60) family.</text>
</comment>
<dbReference type="GO" id="GO:0042026">
    <property type="term" value="P:protein refolding"/>
    <property type="evidence" value="ECO:0007669"/>
    <property type="project" value="InterPro"/>
</dbReference>
<dbReference type="InterPro" id="IPR027413">
    <property type="entry name" value="GROEL-like_equatorial_sf"/>
</dbReference>
<keyword evidence="2" id="KW-0143">Chaperone</keyword>
<dbReference type="EMBL" id="QUSY01000346">
    <property type="protein sequence ID" value="RHY30188.1"/>
    <property type="molecule type" value="Genomic_DNA"/>
</dbReference>